<accession>A0A399Q9W9</accession>
<feature type="non-terminal residue" evidence="1">
    <location>
        <position position="51"/>
    </location>
</feature>
<dbReference type="EMBL" id="QWEA01000744">
    <property type="protein sequence ID" value="RIJ15174.1"/>
    <property type="molecule type" value="Genomic_DNA"/>
</dbReference>
<dbReference type="GO" id="GO:0016740">
    <property type="term" value="F:transferase activity"/>
    <property type="evidence" value="ECO:0007669"/>
    <property type="project" value="UniProtKB-KW"/>
</dbReference>
<gene>
    <name evidence="1" type="ORF">DZF93_14235</name>
</gene>
<dbReference type="AlphaFoldDB" id="A0A399Q9W9"/>
<comment type="caution">
    <text evidence="1">The sequence shown here is derived from an EMBL/GenBank/DDBJ whole genome shotgun (WGS) entry which is preliminary data.</text>
</comment>
<organism evidence="1 2">
    <name type="scientific">Clavibacter michiganensis subsp. insidiosus</name>
    <dbReference type="NCBI Taxonomy" id="33014"/>
    <lineage>
        <taxon>Bacteria</taxon>
        <taxon>Bacillati</taxon>
        <taxon>Actinomycetota</taxon>
        <taxon>Actinomycetes</taxon>
        <taxon>Micrococcales</taxon>
        <taxon>Microbacteriaceae</taxon>
        <taxon>Clavibacter</taxon>
    </lineage>
</organism>
<proteinExistence type="predicted"/>
<protein>
    <submittedName>
        <fullName evidence="1">GNAT family N-acetyltransferase</fullName>
    </submittedName>
</protein>
<sequence length="51" mass="5426">MDLTISRVAWDDDAATSLRAAQRAELDLRYGGDTEPGTKPTAADMAAFLVA</sequence>
<reference evidence="1 2" key="1">
    <citation type="submission" date="2018-08" db="EMBL/GenBank/DDBJ databases">
        <title>Genome Sequence of Clavibacter michiganensis Subspecies type strains, and the Atypical Peach-Colored Strains Isolated from Tomato.</title>
        <authorList>
            <person name="Osdaghi E."/>
            <person name="Portier P."/>
            <person name="Briand M."/>
            <person name="Jacques M.-A."/>
        </authorList>
    </citation>
    <scope>NUCLEOTIDE SEQUENCE [LARGE SCALE GENOMIC DNA]</scope>
    <source>
        <strain evidence="1 2">CFBP 6488</strain>
    </source>
</reference>
<keyword evidence="1" id="KW-0808">Transferase</keyword>
<name>A0A399Q9W9_9MICO</name>
<evidence type="ECO:0000313" key="1">
    <source>
        <dbReference type="EMBL" id="RIJ15174.1"/>
    </source>
</evidence>
<dbReference type="Proteomes" id="UP000266634">
    <property type="component" value="Unassembled WGS sequence"/>
</dbReference>
<evidence type="ECO:0000313" key="2">
    <source>
        <dbReference type="Proteomes" id="UP000266634"/>
    </source>
</evidence>